<reference evidence="6 7" key="2">
    <citation type="journal article" date="2014" name="Curr. Biol.">
        <title>Symbiont-Supplemented Maternal Investment Underpinning Host's Ecological Adaptation.</title>
        <authorList>
            <person name="Kaiwa N."/>
            <person name="Hosokawa T."/>
            <person name="Nikoh N."/>
            <person name="Tanahashi M."/>
            <person name="Moriyama M."/>
            <person name="Meng X.Y."/>
            <person name="Maeda T."/>
            <person name="Yamaguchi K."/>
            <person name="Shigenobu S."/>
            <person name="Ito M."/>
            <person name="Fukatsu T."/>
        </authorList>
    </citation>
    <scope>NUCLEOTIDE SEQUENCE [LARGE SCALE GENOMIC DNA]</scope>
    <source>
        <strain evidence="6 7">UwTKB</strain>
    </source>
</reference>
<dbReference type="InterPro" id="IPR017911">
    <property type="entry name" value="MacB-like_ATP-bd"/>
</dbReference>
<evidence type="ECO:0000256" key="1">
    <source>
        <dbReference type="ARBA" id="ARBA00005417"/>
    </source>
</evidence>
<comment type="similarity">
    <text evidence="1">Belongs to the ABC transporter superfamily.</text>
</comment>
<reference evidence="7" key="1">
    <citation type="submission" date="2013-11" db="EMBL/GenBank/DDBJ databases">
        <title>Symbiont-containing voluminous jelly as an extraordinary maternal gift for overwintering insect nymphs.</title>
        <authorList>
            <person name="Kaiwa N."/>
            <person name="Hosokawa T."/>
            <person name="Nikoh N."/>
            <person name="Meng X.Y."/>
            <person name="Tanahashi M."/>
            <person name="Moriyama M."/>
            <person name="Maeda T."/>
            <person name="Yamaguchi K."/>
            <person name="Shigenobu S."/>
            <person name="Ito M."/>
            <person name="Fukatsu T."/>
        </authorList>
    </citation>
    <scope>NUCLEOTIDE SEQUENCE [LARGE SCALE GENOMIC DNA]</scope>
    <source>
        <strain evidence="7">UwTKB</strain>
    </source>
</reference>
<dbReference type="AlphaFoldDB" id="A0A090BWE7"/>
<evidence type="ECO:0000256" key="4">
    <source>
        <dbReference type="ARBA" id="ARBA00022840"/>
    </source>
</evidence>
<keyword evidence="2" id="KW-0813">Transport</keyword>
<dbReference type="InterPro" id="IPR003593">
    <property type="entry name" value="AAA+_ATPase"/>
</dbReference>
<dbReference type="GO" id="GO:0005524">
    <property type="term" value="F:ATP binding"/>
    <property type="evidence" value="ECO:0007669"/>
    <property type="project" value="UniProtKB-KW"/>
</dbReference>
<evidence type="ECO:0000256" key="2">
    <source>
        <dbReference type="ARBA" id="ARBA00022448"/>
    </source>
</evidence>
<evidence type="ECO:0000256" key="3">
    <source>
        <dbReference type="ARBA" id="ARBA00022741"/>
    </source>
</evidence>
<proteinExistence type="inferred from homology"/>
<dbReference type="EMBL" id="AP014521">
    <property type="protein sequence ID" value="BAP58476.1"/>
    <property type="molecule type" value="Genomic_DNA"/>
</dbReference>
<dbReference type="HOGENOM" id="CLU_000604_1_22_6"/>
<dbReference type="PROSITE" id="PS50893">
    <property type="entry name" value="ABC_TRANSPORTER_2"/>
    <property type="match status" value="1"/>
</dbReference>
<organism evidence="6 7">
    <name type="scientific">Candidatus Tachikawaea gelatinosa</name>
    <dbReference type="NCBI Taxonomy" id="1410383"/>
    <lineage>
        <taxon>Bacteria</taxon>
        <taxon>Pseudomonadati</taxon>
        <taxon>Pseudomonadota</taxon>
        <taxon>Gammaproteobacteria</taxon>
        <taxon>Enterobacterales</taxon>
        <taxon>Enterobacteriaceae</taxon>
        <taxon>Candidatus Tachikawaea</taxon>
    </lineage>
</organism>
<feature type="domain" description="ABC transporter" evidence="5">
    <location>
        <begin position="1"/>
        <end position="193"/>
    </location>
</feature>
<keyword evidence="7" id="KW-1185">Reference proteome</keyword>
<sequence length="193" mass="21506">MIAIVGSSGSGKSTLLHLLGGLELPSKGDIVFNGQSIITMNSKEKSILRNRDIGFIYQFHHLLPDFNALENVAIPLLIAKKKRKEATSQALEMLSIVGLKNRAEYKPYELSGGERQRVAIARALVNSPRLIMADEPTGNLDIRNARLIFDLIQKINEKKGTTFLVVTHDLSLAQCLTFHIEMNNGRLNFSNFF</sequence>
<dbReference type="STRING" id="1410383.TGUWTKB_2320"/>
<dbReference type="Gene3D" id="3.40.50.300">
    <property type="entry name" value="P-loop containing nucleotide triphosphate hydrolases"/>
    <property type="match status" value="1"/>
</dbReference>
<dbReference type="PROSITE" id="PS00211">
    <property type="entry name" value="ABC_TRANSPORTER_1"/>
    <property type="match status" value="1"/>
</dbReference>
<dbReference type="SMART" id="SM00382">
    <property type="entry name" value="AAA"/>
    <property type="match status" value="1"/>
</dbReference>
<evidence type="ECO:0000313" key="6">
    <source>
        <dbReference type="EMBL" id="BAP58476.1"/>
    </source>
</evidence>
<dbReference type="InterPro" id="IPR003439">
    <property type="entry name" value="ABC_transporter-like_ATP-bd"/>
</dbReference>
<dbReference type="KEGG" id="sbw:TGUWTKB_2320"/>
<dbReference type="InterPro" id="IPR027417">
    <property type="entry name" value="P-loop_NTPase"/>
</dbReference>
<dbReference type="InterPro" id="IPR017871">
    <property type="entry name" value="ABC_transporter-like_CS"/>
</dbReference>
<gene>
    <name evidence="6" type="primary">lolD</name>
    <name evidence="6" type="ORF">TGUWTKB_2320</name>
</gene>
<keyword evidence="6" id="KW-0449">Lipoprotein</keyword>
<dbReference type="SUPFAM" id="SSF52540">
    <property type="entry name" value="P-loop containing nucleoside triphosphate hydrolases"/>
    <property type="match status" value="1"/>
</dbReference>
<name>A0A090BWE7_9ENTR</name>
<keyword evidence="4 6" id="KW-0067">ATP-binding</keyword>
<dbReference type="CDD" id="cd03255">
    <property type="entry name" value="ABC_MJ0796_LolCDE_FtsE"/>
    <property type="match status" value="1"/>
</dbReference>
<protein>
    <submittedName>
        <fullName evidence="6">Lipoprotein-releasing system ATP-binding protein</fullName>
    </submittedName>
</protein>
<dbReference type="Pfam" id="PF00005">
    <property type="entry name" value="ABC_tran"/>
    <property type="match status" value="1"/>
</dbReference>
<dbReference type="PANTHER" id="PTHR42798:SF2">
    <property type="entry name" value="ABC TRANSPORTER ATP-BINDING PROTEIN MG467-RELATED"/>
    <property type="match status" value="1"/>
</dbReference>
<accession>A0A090BWE7</accession>
<keyword evidence="3" id="KW-0547">Nucleotide-binding</keyword>
<evidence type="ECO:0000313" key="7">
    <source>
        <dbReference type="Proteomes" id="UP000031627"/>
    </source>
</evidence>
<dbReference type="Proteomes" id="UP000031627">
    <property type="component" value="Chromosome"/>
</dbReference>
<evidence type="ECO:0000259" key="5">
    <source>
        <dbReference type="PROSITE" id="PS50893"/>
    </source>
</evidence>
<dbReference type="PANTHER" id="PTHR42798">
    <property type="entry name" value="LIPOPROTEIN-RELEASING SYSTEM ATP-BINDING PROTEIN LOLD"/>
    <property type="match status" value="1"/>
</dbReference>
<dbReference type="GO" id="GO:0016887">
    <property type="term" value="F:ATP hydrolysis activity"/>
    <property type="evidence" value="ECO:0007669"/>
    <property type="project" value="InterPro"/>
</dbReference>